<comment type="caution">
    <text evidence="2">The sequence shown here is derived from an EMBL/GenBank/DDBJ whole genome shotgun (WGS) entry which is preliminary data.</text>
</comment>
<keyword evidence="3" id="KW-1185">Reference proteome</keyword>
<gene>
    <name evidence="2" type="ORF">CUN59_18080</name>
</gene>
<dbReference type="AlphaFoldDB" id="A0A2S6CQD5"/>
<evidence type="ECO:0000313" key="2">
    <source>
        <dbReference type="EMBL" id="PPJ61963.1"/>
    </source>
</evidence>
<reference evidence="2 3" key="1">
    <citation type="submission" date="2018-02" db="EMBL/GenBank/DDBJ databases">
        <title>Discovery of a pederin family compound in a non-symbiotic bloom-forming cyanobacterium.</title>
        <authorList>
            <person name="Kust A."/>
            <person name="Mares J."/>
            <person name="Jokela J."/>
            <person name="Urajova P."/>
            <person name="Hajek J."/>
            <person name="Saurav K."/>
            <person name="Voracova K."/>
            <person name="Fewer D.P."/>
            <person name="Haapaniemi E."/>
            <person name="Permi P."/>
            <person name="Rehakova K."/>
            <person name="Sivonen K."/>
            <person name="Hrouzek P."/>
        </authorList>
    </citation>
    <scope>NUCLEOTIDE SEQUENCE [LARGE SCALE GENOMIC DNA]</scope>
    <source>
        <strain evidence="2 3">CHARLIE-1</strain>
    </source>
</reference>
<feature type="transmembrane region" description="Helical" evidence="1">
    <location>
        <begin position="35"/>
        <end position="55"/>
    </location>
</feature>
<organism evidence="2 3">
    <name type="scientific">Cuspidothrix issatschenkoi CHARLIE-1</name>
    <dbReference type="NCBI Taxonomy" id="2052836"/>
    <lineage>
        <taxon>Bacteria</taxon>
        <taxon>Bacillati</taxon>
        <taxon>Cyanobacteriota</taxon>
        <taxon>Cyanophyceae</taxon>
        <taxon>Nostocales</taxon>
        <taxon>Aphanizomenonaceae</taxon>
        <taxon>Cuspidothrix</taxon>
    </lineage>
</organism>
<name>A0A2S6CQD5_9CYAN</name>
<protein>
    <submittedName>
        <fullName evidence="2">Uncharacterized protein</fullName>
    </submittedName>
</protein>
<keyword evidence="1" id="KW-1133">Transmembrane helix</keyword>
<accession>A0A2S6CQD5</accession>
<evidence type="ECO:0000256" key="1">
    <source>
        <dbReference type="SAM" id="Phobius"/>
    </source>
</evidence>
<evidence type="ECO:0000313" key="3">
    <source>
        <dbReference type="Proteomes" id="UP000239589"/>
    </source>
</evidence>
<dbReference type="RefSeq" id="WP_104389153.1">
    <property type="nucleotide sequence ID" value="NZ_PGEM01000153.1"/>
</dbReference>
<dbReference type="EMBL" id="PGEM01000153">
    <property type="protein sequence ID" value="PPJ61963.1"/>
    <property type="molecule type" value="Genomic_DNA"/>
</dbReference>
<dbReference type="Proteomes" id="UP000239589">
    <property type="component" value="Unassembled WGS sequence"/>
</dbReference>
<sequence length="235" mass="26524">MLDNQQSKVTPSVETKSSEEHIYGIYNRYLKTGNVTLIEIIILLVAFGSLALSWFNHLKLLKTPLSNAITYLTNNHLHEVREIENILSEMLAVAQCHRIAVGLFHNGKSVGKHHFNKMSVFYEVVAPGITPLKDELQNISLSKIYDDIESSSEQSFIKVSAEDKSLKTRCVMHLDSIGVKELLSRLLVASNKGIYGIIQLHWVENTTENILENPAIVAQLNKLFNRLVSLIEENQ</sequence>
<keyword evidence="1" id="KW-0472">Membrane</keyword>
<keyword evidence="1" id="KW-0812">Transmembrane</keyword>
<proteinExistence type="predicted"/>